<dbReference type="STRING" id="94128.A0A2A3EML0"/>
<name>A0A2A3EML0_APICC</name>
<dbReference type="OrthoDB" id="5976774at2759"/>
<protein>
    <submittedName>
        <fullName evidence="2">Uncharacterized protein</fullName>
    </submittedName>
</protein>
<dbReference type="EMBL" id="KZ288206">
    <property type="protein sequence ID" value="PBC33043.1"/>
    <property type="molecule type" value="Genomic_DNA"/>
</dbReference>
<evidence type="ECO:0000313" key="2">
    <source>
        <dbReference type="EMBL" id="PBC33043.1"/>
    </source>
</evidence>
<gene>
    <name evidence="2" type="ORF">APICC_01407</name>
</gene>
<dbReference type="PANTHER" id="PTHR31493">
    <property type="entry name" value="NAZO FAMILY MEMBER"/>
    <property type="match status" value="1"/>
</dbReference>
<dbReference type="AlphaFoldDB" id="A0A2A3EML0"/>
<dbReference type="Pfam" id="PF20721">
    <property type="entry name" value="C19orf12"/>
    <property type="match status" value="1"/>
</dbReference>
<comment type="similarity">
    <text evidence="1">Belongs to the C19orf12 family.</text>
</comment>
<reference evidence="2 3" key="1">
    <citation type="submission" date="2014-07" db="EMBL/GenBank/DDBJ databases">
        <title>Genomic and transcriptomic analysis on Apis cerana provide comprehensive insights into honey bee biology.</title>
        <authorList>
            <person name="Diao Q."/>
            <person name="Sun L."/>
            <person name="Zheng H."/>
            <person name="Zheng H."/>
            <person name="Xu S."/>
            <person name="Wang S."/>
            <person name="Zeng Z."/>
            <person name="Hu F."/>
            <person name="Su S."/>
            <person name="Wu J."/>
        </authorList>
    </citation>
    <scope>NUCLEOTIDE SEQUENCE [LARGE SCALE GENOMIC DNA]</scope>
    <source>
        <tissue evidence="2">Pupae without intestine</tissue>
    </source>
</reference>
<evidence type="ECO:0000313" key="3">
    <source>
        <dbReference type="Proteomes" id="UP000242457"/>
    </source>
</evidence>
<evidence type="ECO:0000256" key="1">
    <source>
        <dbReference type="ARBA" id="ARBA00029457"/>
    </source>
</evidence>
<organism evidence="2 3">
    <name type="scientific">Apis cerana cerana</name>
    <name type="common">Oriental honeybee</name>
    <dbReference type="NCBI Taxonomy" id="94128"/>
    <lineage>
        <taxon>Eukaryota</taxon>
        <taxon>Metazoa</taxon>
        <taxon>Ecdysozoa</taxon>
        <taxon>Arthropoda</taxon>
        <taxon>Hexapoda</taxon>
        <taxon>Insecta</taxon>
        <taxon>Pterygota</taxon>
        <taxon>Neoptera</taxon>
        <taxon>Endopterygota</taxon>
        <taxon>Hymenoptera</taxon>
        <taxon>Apocrita</taxon>
        <taxon>Aculeata</taxon>
        <taxon>Apoidea</taxon>
        <taxon>Anthophila</taxon>
        <taxon>Apidae</taxon>
        <taxon>Apis</taxon>
    </lineage>
</organism>
<proteinExistence type="inferred from homology"/>
<keyword evidence="3" id="KW-1185">Reference proteome</keyword>
<dbReference type="PANTHER" id="PTHR31493:SF1">
    <property type="entry name" value="PROTEIN C19ORF12"/>
    <property type="match status" value="1"/>
</dbReference>
<dbReference type="Proteomes" id="UP000242457">
    <property type="component" value="Unassembled WGS sequence"/>
</dbReference>
<dbReference type="InterPro" id="IPR033369">
    <property type="entry name" value="C19orf12"/>
</dbReference>
<sequence>MDFSTNDLLEEVLELDAVKNLKVSVQSSVKYGTIVGLSTIAGGILGGPIGLSIGGILSSIIATCVAQNKFKSVSYIIWNETTPEQRRKLAKLIIDFLNSKHIKKLKDFVLSIPNDTSLQEGLIQILISFLFSELNIYVKQ</sequence>
<accession>A0A2A3EML0</accession>